<keyword evidence="2" id="KW-1185">Reference proteome</keyword>
<dbReference type="Proteomes" id="UP000216339">
    <property type="component" value="Unassembled WGS sequence"/>
</dbReference>
<dbReference type="EMBL" id="MQWD01000001">
    <property type="protein sequence ID" value="PAP78463.1"/>
    <property type="molecule type" value="Genomic_DNA"/>
</dbReference>
<organism evidence="1 2">
    <name type="scientific">Rubrivirga marina</name>
    <dbReference type="NCBI Taxonomy" id="1196024"/>
    <lineage>
        <taxon>Bacteria</taxon>
        <taxon>Pseudomonadati</taxon>
        <taxon>Rhodothermota</taxon>
        <taxon>Rhodothermia</taxon>
        <taxon>Rhodothermales</taxon>
        <taxon>Rubricoccaceae</taxon>
        <taxon>Rubrivirga</taxon>
    </lineage>
</organism>
<name>A0A271J4V2_9BACT</name>
<accession>A0A271J4V2</accession>
<gene>
    <name evidence="1" type="ORF">BSZ37_19545</name>
</gene>
<proteinExistence type="predicted"/>
<dbReference type="AlphaFoldDB" id="A0A271J4V2"/>
<sequence length="228" mass="24445">MPALSLRLFDAASDAEAARYRILAGLAETHDAFRANEVSPWLDELVELHRALAALVSGAASLDGRAGAVVDVDWEAGRLVRETPEAPLALELARWALPRVEAAIGEGRTLYEFAAERAELRAVGIVPSYRDEGFLLVRDGAAVCVLRYHVSPLSGPDGHYRALRTARLDADLDPLAPPSEWKTALASPELPTPAAFCLDAEVDLPVVPTLVPVAKRKLLGLVGSWGEA</sequence>
<comment type="caution">
    <text evidence="1">The sequence shown here is derived from an EMBL/GenBank/DDBJ whole genome shotgun (WGS) entry which is preliminary data.</text>
</comment>
<protein>
    <submittedName>
        <fullName evidence="1">Uncharacterized protein</fullName>
    </submittedName>
</protein>
<evidence type="ECO:0000313" key="1">
    <source>
        <dbReference type="EMBL" id="PAP78463.1"/>
    </source>
</evidence>
<evidence type="ECO:0000313" key="2">
    <source>
        <dbReference type="Proteomes" id="UP000216339"/>
    </source>
</evidence>
<dbReference type="RefSeq" id="WP_095512140.1">
    <property type="nucleotide sequence ID" value="NZ_MQWD01000001.1"/>
</dbReference>
<reference evidence="1 2" key="1">
    <citation type="submission" date="2016-11" db="EMBL/GenBank/DDBJ databases">
        <title>Study of marine rhodopsin-containing bacteria.</title>
        <authorList>
            <person name="Yoshizawa S."/>
            <person name="Kumagai Y."/>
            <person name="Kogure K."/>
        </authorList>
    </citation>
    <scope>NUCLEOTIDE SEQUENCE [LARGE SCALE GENOMIC DNA]</scope>
    <source>
        <strain evidence="1 2">SAORIC-28</strain>
    </source>
</reference>
<dbReference type="OrthoDB" id="1523307at2"/>